<evidence type="ECO:0000256" key="8">
    <source>
        <dbReference type="SAM" id="Phobius"/>
    </source>
</evidence>
<evidence type="ECO:0000256" key="3">
    <source>
        <dbReference type="ARBA" id="ARBA00022448"/>
    </source>
</evidence>
<accession>A0A1S6QJJ8</accession>
<feature type="transmembrane region" description="Helical" evidence="8">
    <location>
        <begin position="37"/>
        <end position="56"/>
    </location>
</feature>
<dbReference type="Proteomes" id="UP000030361">
    <property type="component" value="Chromosome"/>
</dbReference>
<dbReference type="GO" id="GO:0055085">
    <property type="term" value="P:transmembrane transport"/>
    <property type="evidence" value="ECO:0007669"/>
    <property type="project" value="InterPro"/>
</dbReference>
<evidence type="ECO:0000313" key="9">
    <source>
        <dbReference type="EMBL" id="AQW21780.1"/>
    </source>
</evidence>
<evidence type="ECO:0000313" key="10">
    <source>
        <dbReference type="Proteomes" id="UP000030361"/>
    </source>
</evidence>
<dbReference type="RefSeq" id="WP_035167611.1">
    <property type="nucleotide sequence ID" value="NZ_CP018906.1"/>
</dbReference>
<comment type="subcellular location">
    <subcellularLocation>
        <location evidence="1">Cell membrane</location>
        <topology evidence="1">Multi-pass membrane protein</topology>
    </subcellularLocation>
</comment>
<proteinExistence type="inferred from homology"/>
<dbReference type="Pfam" id="PF03547">
    <property type="entry name" value="Mem_trans"/>
    <property type="match status" value="1"/>
</dbReference>
<reference evidence="9 10" key="1">
    <citation type="journal article" date="2015" name="Genome Announc.">
        <title>Genome Sequence of Lactobacillus curieae CCTCC M 2011381T, a Novel Producer of Gamma-aminobutyric Acid.</title>
        <authorList>
            <person name="Wang Y."/>
            <person name="Wang Y."/>
            <person name="Lang C."/>
            <person name="Wei D."/>
            <person name="Xu P."/>
            <person name="Xie J."/>
        </authorList>
    </citation>
    <scope>NUCLEOTIDE SEQUENCE [LARGE SCALE GENOMIC DNA]</scope>
    <source>
        <strain evidence="9 10">CCTCC M 2011381</strain>
    </source>
</reference>
<feature type="transmembrane region" description="Helical" evidence="8">
    <location>
        <begin position="170"/>
        <end position="192"/>
    </location>
</feature>
<evidence type="ECO:0000256" key="1">
    <source>
        <dbReference type="ARBA" id="ARBA00004651"/>
    </source>
</evidence>
<name>A0A1S6QJJ8_9LACO</name>
<dbReference type="PANTHER" id="PTHR36838:SF1">
    <property type="entry name" value="SLR1864 PROTEIN"/>
    <property type="match status" value="1"/>
</dbReference>
<keyword evidence="3" id="KW-0813">Transport</keyword>
<keyword evidence="5 8" id="KW-0812">Transmembrane</keyword>
<keyword evidence="10" id="KW-1185">Reference proteome</keyword>
<dbReference type="InterPro" id="IPR038770">
    <property type="entry name" value="Na+/solute_symporter_sf"/>
</dbReference>
<feature type="transmembrane region" description="Helical" evidence="8">
    <location>
        <begin position="239"/>
        <end position="258"/>
    </location>
</feature>
<dbReference type="EMBL" id="CP018906">
    <property type="protein sequence ID" value="AQW21780.1"/>
    <property type="molecule type" value="Genomic_DNA"/>
</dbReference>
<dbReference type="GO" id="GO:0005886">
    <property type="term" value="C:plasma membrane"/>
    <property type="evidence" value="ECO:0007669"/>
    <property type="project" value="UniProtKB-SubCell"/>
</dbReference>
<gene>
    <name evidence="9" type="ORF">PL11_007565</name>
</gene>
<feature type="transmembrane region" description="Helical" evidence="8">
    <location>
        <begin position="128"/>
        <end position="150"/>
    </location>
</feature>
<dbReference type="KEGG" id="lcu:PL11_007565"/>
<evidence type="ECO:0000256" key="5">
    <source>
        <dbReference type="ARBA" id="ARBA00022692"/>
    </source>
</evidence>
<evidence type="ECO:0000256" key="2">
    <source>
        <dbReference type="ARBA" id="ARBA00010145"/>
    </source>
</evidence>
<dbReference type="OrthoDB" id="9798064at2"/>
<feature type="transmembrane region" description="Helical" evidence="8">
    <location>
        <begin position="6"/>
        <end position="25"/>
    </location>
</feature>
<dbReference type="eggNOG" id="COG0679">
    <property type="taxonomic scope" value="Bacteria"/>
</dbReference>
<evidence type="ECO:0000256" key="7">
    <source>
        <dbReference type="ARBA" id="ARBA00023136"/>
    </source>
</evidence>
<keyword evidence="6 8" id="KW-1133">Transmembrane helix</keyword>
<dbReference type="PANTHER" id="PTHR36838">
    <property type="entry name" value="AUXIN EFFLUX CARRIER FAMILY PROTEIN"/>
    <property type="match status" value="1"/>
</dbReference>
<comment type="similarity">
    <text evidence="2">Belongs to the auxin efflux carrier (TC 2.A.69) family.</text>
</comment>
<dbReference type="AlphaFoldDB" id="A0A1S6QJJ8"/>
<evidence type="ECO:0000256" key="4">
    <source>
        <dbReference type="ARBA" id="ARBA00022475"/>
    </source>
</evidence>
<keyword evidence="4" id="KW-1003">Cell membrane</keyword>
<evidence type="ECO:0000256" key="6">
    <source>
        <dbReference type="ARBA" id="ARBA00022989"/>
    </source>
</evidence>
<feature type="transmembrane region" description="Helical" evidence="8">
    <location>
        <begin position="295"/>
        <end position="318"/>
    </location>
</feature>
<protein>
    <submittedName>
        <fullName evidence="9">Malate transporter</fullName>
    </submittedName>
</protein>
<feature type="transmembrane region" description="Helical" evidence="8">
    <location>
        <begin position="207"/>
        <end position="227"/>
    </location>
</feature>
<dbReference type="InterPro" id="IPR004776">
    <property type="entry name" value="Mem_transp_PIN-like"/>
</dbReference>
<organism evidence="9 10">
    <name type="scientific">Lentilactobacillus curieae</name>
    <dbReference type="NCBI Taxonomy" id="1138822"/>
    <lineage>
        <taxon>Bacteria</taxon>
        <taxon>Bacillati</taxon>
        <taxon>Bacillota</taxon>
        <taxon>Bacilli</taxon>
        <taxon>Lactobacillales</taxon>
        <taxon>Lactobacillaceae</taxon>
        <taxon>Lentilactobacillus</taxon>
    </lineage>
</organism>
<dbReference type="Gene3D" id="1.20.1530.20">
    <property type="match status" value="1"/>
</dbReference>
<keyword evidence="7 8" id="KW-0472">Membrane</keyword>
<sequence length="321" mass="35796">MSVFYSAISGVLEILIMIALGFVLARNDWFDSKMTSLIAKLVTQIALPAYMAATIIEKFTAKELLKTLPDLLFPVVSMLVLFIVSIPVAKLFKIKKDHRGLFQSMFANSNTVFVGLPVNMALFHEKSLPFVLVYYMANTTFFWTLGVYLIQKDGTGSGHFEWKTTLKKVFSPPLMGFIVGVILVLTDISPIFQDPHRLGFLLTDLDYIGGLTIPLSMIFIGISINSVNLVNVHFDRSHWLILLGRFIIAPSLMAALVIPTPMPLLMKQVFIMQSAMPVMTNAPVVSRLYNADSEYASIMVTETTLMSLLVIPVLMVLVQHI</sequence>
<feature type="transmembrane region" description="Helical" evidence="8">
    <location>
        <begin position="71"/>
        <end position="89"/>
    </location>
</feature>
<feature type="transmembrane region" description="Helical" evidence="8">
    <location>
        <begin position="101"/>
        <end position="122"/>
    </location>
</feature>